<dbReference type="EMBL" id="CAKKLH010000086">
    <property type="protein sequence ID" value="CAH0102560.1"/>
    <property type="molecule type" value="Genomic_DNA"/>
</dbReference>
<protein>
    <submittedName>
        <fullName evidence="1">Uncharacterized protein</fullName>
    </submittedName>
</protein>
<organism evidence="1 2">
    <name type="scientific">Daphnia galeata</name>
    <dbReference type="NCBI Taxonomy" id="27404"/>
    <lineage>
        <taxon>Eukaryota</taxon>
        <taxon>Metazoa</taxon>
        <taxon>Ecdysozoa</taxon>
        <taxon>Arthropoda</taxon>
        <taxon>Crustacea</taxon>
        <taxon>Branchiopoda</taxon>
        <taxon>Diplostraca</taxon>
        <taxon>Cladocera</taxon>
        <taxon>Anomopoda</taxon>
        <taxon>Daphniidae</taxon>
        <taxon>Daphnia</taxon>
    </lineage>
</organism>
<dbReference type="OrthoDB" id="10525839at2759"/>
<sequence>MFNTTLVAWRLVVDSSIGLIEELFGKGFNVVLTGRFNQDTFEKIKHYSAGPLIEPPDQRTIPVKEPKWFYRVSSAPQSVH</sequence>
<dbReference type="Proteomes" id="UP000789390">
    <property type="component" value="Unassembled WGS sequence"/>
</dbReference>
<keyword evidence="2" id="KW-1185">Reference proteome</keyword>
<name>A0A8J2RKH7_9CRUS</name>
<gene>
    <name evidence="1" type="ORF">DGAL_LOCUS4980</name>
</gene>
<accession>A0A8J2RKH7</accession>
<evidence type="ECO:0000313" key="2">
    <source>
        <dbReference type="Proteomes" id="UP000789390"/>
    </source>
</evidence>
<comment type="caution">
    <text evidence="1">The sequence shown here is derived from an EMBL/GenBank/DDBJ whole genome shotgun (WGS) entry which is preliminary data.</text>
</comment>
<proteinExistence type="predicted"/>
<reference evidence="1" key="1">
    <citation type="submission" date="2021-11" db="EMBL/GenBank/DDBJ databases">
        <authorList>
            <person name="Schell T."/>
        </authorList>
    </citation>
    <scope>NUCLEOTIDE SEQUENCE</scope>
    <source>
        <strain evidence="1">M5</strain>
    </source>
</reference>
<dbReference type="AlphaFoldDB" id="A0A8J2RKH7"/>
<evidence type="ECO:0000313" key="1">
    <source>
        <dbReference type="EMBL" id="CAH0102560.1"/>
    </source>
</evidence>